<evidence type="ECO:0000313" key="2">
    <source>
        <dbReference type="EMBL" id="MDR7358668.1"/>
    </source>
</evidence>
<accession>A0ABU2BJ90</accession>
<protein>
    <submittedName>
        <fullName evidence="2">Membrane protein</fullName>
    </submittedName>
</protein>
<reference evidence="2 3" key="1">
    <citation type="submission" date="2023-07" db="EMBL/GenBank/DDBJ databases">
        <title>Sequencing the genomes of 1000 actinobacteria strains.</title>
        <authorList>
            <person name="Klenk H.-P."/>
        </authorList>
    </citation>
    <scope>NUCLEOTIDE SEQUENCE [LARGE SCALE GENOMIC DNA]</scope>
    <source>
        <strain evidence="2 3">DSM 20167</strain>
    </source>
</reference>
<dbReference type="RefSeq" id="WP_264271318.1">
    <property type="nucleotide sequence ID" value="NZ_BAAAWO010000001.1"/>
</dbReference>
<keyword evidence="3" id="KW-1185">Reference proteome</keyword>
<organism evidence="2 3">
    <name type="scientific">Paeniglutamicibacter sulfureus</name>
    <dbReference type="NCBI Taxonomy" id="43666"/>
    <lineage>
        <taxon>Bacteria</taxon>
        <taxon>Bacillati</taxon>
        <taxon>Actinomycetota</taxon>
        <taxon>Actinomycetes</taxon>
        <taxon>Micrococcales</taxon>
        <taxon>Micrococcaceae</taxon>
        <taxon>Paeniglutamicibacter</taxon>
    </lineage>
</organism>
<feature type="transmembrane region" description="Helical" evidence="1">
    <location>
        <begin position="7"/>
        <end position="27"/>
    </location>
</feature>
<dbReference type="EMBL" id="JAVDYI010000001">
    <property type="protein sequence ID" value="MDR7358668.1"/>
    <property type="molecule type" value="Genomic_DNA"/>
</dbReference>
<keyword evidence="1" id="KW-1133">Transmembrane helix</keyword>
<name>A0ABU2BJ90_9MICC</name>
<keyword evidence="1" id="KW-0812">Transmembrane</keyword>
<keyword evidence="1" id="KW-0472">Membrane</keyword>
<comment type="caution">
    <text evidence="2">The sequence shown here is derived from an EMBL/GenBank/DDBJ whole genome shotgun (WGS) entry which is preliminary data.</text>
</comment>
<evidence type="ECO:0000256" key="1">
    <source>
        <dbReference type="SAM" id="Phobius"/>
    </source>
</evidence>
<evidence type="ECO:0000313" key="3">
    <source>
        <dbReference type="Proteomes" id="UP001183817"/>
    </source>
</evidence>
<feature type="transmembrane region" description="Helical" evidence="1">
    <location>
        <begin position="33"/>
        <end position="52"/>
    </location>
</feature>
<sequence length="71" mass="8183">MLKASNSYLWALVVALYFLEYGVWQLATDEFGAGVIFTVMALVWVALARVQYRKTRAKKPKMNPADRRSDR</sequence>
<dbReference type="Proteomes" id="UP001183817">
    <property type="component" value="Unassembled WGS sequence"/>
</dbReference>
<proteinExistence type="predicted"/>
<gene>
    <name evidence="2" type="ORF">J2S64_002359</name>
</gene>